<keyword evidence="6 8" id="KW-1133">Transmembrane helix</keyword>
<dbReference type="Proteomes" id="UP000192907">
    <property type="component" value="Unassembled WGS sequence"/>
</dbReference>
<dbReference type="GO" id="GO:0042910">
    <property type="term" value="F:xenobiotic transmembrane transporter activity"/>
    <property type="evidence" value="ECO:0007669"/>
    <property type="project" value="TreeGrafter"/>
</dbReference>
<feature type="transmembrane region" description="Helical" evidence="8">
    <location>
        <begin position="905"/>
        <end position="924"/>
    </location>
</feature>
<feature type="transmembrane region" description="Helical" evidence="8">
    <location>
        <begin position="451"/>
        <end position="469"/>
    </location>
</feature>
<dbReference type="OrthoDB" id="9176633at2"/>
<dbReference type="RefSeq" id="WP_132320342.1">
    <property type="nucleotide sequence ID" value="NZ_FWZT01000012.1"/>
</dbReference>
<keyword evidence="7 8" id="KW-0472">Membrane</keyword>
<dbReference type="GO" id="GO:0005886">
    <property type="term" value="C:plasma membrane"/>
    <property type="evidence" value="ECO:0007669"/>
    <property type="project" value="UniProtKB-SubCell"/>
</dbReference>
<dbReference type="Gene3D" id="3.30.70.1430">
    <property type="entry name" value="Multidrug efflux transporter AcrB pore domain"/>
    <property type="match status" value="2"/>
</dbReference>
<dbReference type="GO" id="GO:0008324">
    <property type="term" value="F:monoatomic cation transmembrane transporter activity"/>
    <property type="evidence" value="ECO:0007669"/>
    <property type="project" value="InterPro"/>
</dbReference>
<feature type="transmembrane region" description="Helical" evidence="8">
    <location>
        <begin position="528"/>
        <end position="555"/>
    </location>
</feature>
<dbReference type="Gene3D" id="1.20.1640.10">
    <property type="entry name" value="Multidrug efflux transporter AcrB transmembrane domain"/>
    <property type="match status" value="2"/>
</dbReference>
<feature type="transmembrane region" description="Helical" evidence="8">
    <location>
        <begin position="879"/>
        <end position="898"/>
    </location>
</feature>
<dbReference type="EMBL" id="FWZT01000012">
    <property type="protein sequence ID" value="SMF39708.1"/>
    <property type="molecule type" value="Genomic_DNA"/>
</dbReference>
<evidence type="ECO:0000256" key="3">
    <source>
        <dbReference type="ARBA" id="ARBA00022448"/>
    </source>
</evidence>
<comment type="similarity">
    <text evidence="2">Belongs to the resistance-nodulation-cell division (RND) (TC 2.A.6) family.</text>
</comment>
<evidence type="ECO:0000256" key="6">
    <source>
        <dbReference type="ARBA" id="ARBA00022989"/>
    </source>
</evidence>
<protein>
    <submittedName>
        <fullName evidence="9">Cobalt-zinc-cadmium resistance protein CzcA</fullName>
    </submittedName>
</protein>
<dbReference type="NCBIfam" id="TIGR00914">
    <property type="entry name" value="2A0601"/>
    <property type="match status" value="1"/>
</dbReference>
<dbReference type="PANTHER" id="PTHR32063:SF24">
    <property type="entry name" value="CATION EFFLUX SYSTEM (ACRB_ACRD_ACRF FAMILY)"/>
    <property type="match status" value="1"/>
</dbReference>
<dbReference type="AlphaFoldDB" id="A0A1Y6C781"/>
<name>A0A1Y6C781_9BACT</name>
<comment type="subcellular location">
    <subcellularLocation>
        <location evidence="1">Cell membrane</location>
        <topology evidence="1">Multi-pass membrane protein</topology>
    </subcellularLocation>
</comment>
<dbReference type="InterPro" id="IPR001036">
    <property type="entry name" value="Acrflvin-R"/>
</dbReference>
<dbReference type="SUPFAM" id="SSF82714">
    <property type="entry name" value="Multidrug efflux transporter AcrB TolC docking domain, DN and DC subdomains"/>
    <property type="match status" value="2"/>
</dbReference>
<organism evidence="9 10">
    <name type="scientific">Pseudobacteriovorax antillogorgiicola</name>
    <dbReference type="NCBI Taxonomy" id="1513793"/>
    <lineage>
        <taxon>Bacteria</taxon>
        <taxon>Pseudomonadati</taxon>
        <taxon>Bdellovibrionota</taxon>
        <taxon>Oligoflexia</taxon>
        <taxon>Oligoflexales</taxon>
        <taxon>Pseudobacteriovoracaceae</taxon>
        <taxon>Pseudobacteriovorax</taxon>
    </lineage>
</organism>
<accession>A0A1Y6C781</accession>
<dbReference type="SUPFAM" id="SSF82866">
    <property type="entry name" value="Multidrug efflux transporter AcrB transmembrane domain"/>
    <property type="match status" value="2"/>
</dbReference>
<gene>
    <name evidence="9" type="ORF">SAMN06296036_11232</name>
</gene>
<evidence type="ECO:0000313" key="9">
    <source>
        <dbReference type="EMBL" id="SMF39708.1"/>
    </source>
</evidence>
<evidence type="ECO:0000256" key="5">
    <source>
        <dbReference type="ARBA" id="ARBA00022692"/>
    </source>
</evidence>
<keyword evidence="10" id="KW-1185">Reference proteome</keyword>
<evidence type="ECO:0000256" key="1">
    <source>
        <dbReference type="ARBA" id="ARBA00004651"/>
    </source>
</evidence>
<feature type="transmembrane region" description="Helical" evidence="8">
    <location>
        <begin position="1008"/>
        <end position="1031"/>
    </location>
</feature>
<dbReference type="InterPro" id="IPR027463">
    <property type="entry name" value="AcrB_DN_DC_subdom"/>
</dbReference>
<proteinExistence type="inferred from homology"/>
<evidence type="ECO:0000256" key="7">
    <source>
        <dbReference type="ARBA" id="ARBA00023136"/>
    </source>
</evidence>
<keyword evidence="4" id="KW-1003">Cell membrane</keyword>
<feature type="transmembrane region" description="Helical" evidence="8">
    <location>
        <begin position="930"/>
        <end position="956"/>
    </location>
</feature>
<feature type="transmembrane region" description="Helical" evidence="8">
    <location>
        <begin position="977"/>
        <end position="996"/>
    </location>
</feature>
<dbReference type="Gene3D" id="3.30.2090.10">
    <property type="entry name" value="Multidrug efflux transporter AcrB TolC docking domain, DN and DC subdomains"/>
    <property type="match status" value="2"/>
</dbReference>
<feature type="transmembrane region" description="Helical" evidence="8">
    <location>
        <begin position="347"/>
        <end position="363"/>
    </location>
</feature>
<dbReference type="Pfam" id="PF00873">
    <property type="entry name" value="ACR_tran"/>
    <property type="match status" value="1"/>
</dbReference>
<dbReference type="Gene3D" id="3.30.70.1440">
    <property type="entry name" value="Multidrug efflux transporter AcrB pore domain"/>
    <property type="match status" value="1"/>
</dbReference>
<dbReference type="Gene3D" id="3.30.70.1320">
    <property type="entry name" value="Multidrug efflux transporter AcrB pore domain like"/>
    <property type="match status" value="1"/>
</dbReference>
<dbReference type="STRING" id="1513793.SAMN06296036_11232"/>
<sequence length="1045" mass="113941">MINRIIRFSVEHSGLTLAFTCLLVLGGWISFRQLPIDAVPDVTNVQVQVNTAVKGLVPEEIERFITYPVESAMGGLPAVEEVRSISRFGLSQVTIVFEEGTDIYWARQLVSEKLQSVRENLPPGLDPELGPISTGLGEIFFYSLDVKEPAEGDARVRQLMELRTIQEWTIKPRLLKLSGVAEVNTIGGFEKQYHVHPKLEEMAKYGIHIESIVEALEVNNRNAGGGYIQQTAEQFLVQGKGLISSIEDIENIPVKRLPLFKTITIGDIAEVSLGKELRTGAATVDGRETIMGTILMLAGENSRATANEVESSLSQIQKSLPDHVELKTLYNRSDLVDQTLFTVRENLTYGALLVVVVLMILVGNIRVAAITAITIPLAMLGTFVFMKVFKVSGNLMSLGALDFGIIIDGAVIVIDNCVRVIQQRCQALGRPLLRGEIKQAVTDGTIEIRRAAGFGQLIIVIVFLPIFALEGVEGKMFVPMALTFCFALTTGFILSFSVVPALAGLILPGNLSAKPPWVMAKLQQGYEILLKGVLRVRLLIVATLLGAVGLGGYLLSTSGSEFLPQLDEGSIAIQFVRPTDISVEQAVAMQKISEKALLEFPEVARVIARMGTAEIATDPMGINLSDTYVLLKSGDLWPAINGKPRTKVELIQAIKETFEQEIPGQRLIFSQPIQLRFNELLEGVRADVALKVYGPDTAELDRLAQQASSILRTIPGAGDVEEEIKGTSPLLRIEPKTSALMHFGIPKEEVISTVETAVGGTQAGFFYDGVVRFPIYVRLKEQDRNSLASLEQLPVGAAENLTTPLKDLATMEFVETYSDIRREASQKRTAVLINIRGRDTQSFVLEAQELISEQLMLPPGYYVEWGGSFKNLSQARERLMYLVPLALFLVLAMVYTAFKNSLQTILIFTSLPMALLGGVIGLKLNGLDFSISAAIGFIALSGIAVLNGVVLMSYLNQLRAAGMSGKELILEGSRMRLRPILMTALTDALGFLPMMLSTGMGAEVQRPLAAVVVGGILTASFLTLICLPVLYSLVEPWLDSAVESP</sequence>
<dbReference type="SUPFAM" id="SSF82693">
    <property type="entry name" value="Multidrug efflux transporter AcrB pore domain, PN1, PN2, PC1 and PC2 subdomains"/>
    <property type="match status" value="1"/>
</dbReference>
<dbReference type="InterPro" id="IPR004763">
    <property type="entry name" value="CusA-like"/>
</dbReference>
<evidence type="ECO:0000256" key="8">
    <source>
        <dbReference type="SAM" id="Phobius"/>
    </source>
</evidence>
<feature type="transmembrane region" description="Helical" evidence="8">
    <location>
        <begin position="481"/>
        <end position="507"/>
    </location>
</feature>
<dbReference type="PRINTS" id="PR00702">
    <property type="entry name" value="ACRIFLAVINRP"/>
</dbReference>
<reference evidence="10" key="1">
    <citation type="submission" date="2017-04" db="EMBL/GenBank/DDBJ databases">
        <authorList>
            <person name="Varghese N."/>
            <person name="Submissions S."/>
        </authorList>
    </citation>
    <scope>NUCLEOTIDE SEQUENCE [LARGE SCALE GENOMIC DNA]</scope>
    <source>
        <strain evidence="10">RKEM611</strain>
    </source>
</reference>
<dbReference type="PANTHER" id="PTHR32063">
    <property type="match status" value="1"/>
</dbReference>
<evidence type="ECO:0000256" key="4">
    <source>
        <dbReference type="ARBA" id="ARBA00022475"/>
    </source>
</evidence>
<keyword evidence="3" id="KW-0813">Transport</keyword>
<evidence type="ECO:0000256" key="2">
    <source>
        <dbReference type="ARBA" id="ARBA00010942"/>
    </source>
</evidence>
<keyword evidence="5 8" id="KW-0812">Transmembrane</keyword>
<evidence type="ECO:0000313" key="10">
    <source>
        <dbReference type="Proteomes" id="UP000192907"/>
    </source>
</evidence>
<feature type="transmembrane region" description="Helical" evidence="8">
    <location>
        <begin position="395"/>
        <end position="414"/>
    </location>
</feature>
<feature type="transmembrane region" description="Helical" evidence="8">
    <location>
        <begin position="12"/>
        <end position="31"/>
    </location>
</feature>